<accession>N1REL6</accession>
<dbReference type="STRING" id="1229665.N1REL6"/>
<evidence type="ECO:0000313" key="3">
    <source>
        <dbReference type="Proteomes" id="UP000016929"/>
    </source>
</evidence>
<keyword evidence="1" id="KW-1133">Transmembrane helix</keyword>
<feature type="transmembrane region" description="Helical" evidence="1">
    <location>
        <begin position="850"/>
        <end position="871"/>
    </location>
</feature>
<dbReference type="EMBL" id="KB726997">
    <property type="protein sequence ID" value="EMT60580.1"/>
    <property type="molecule type" value="Genomic_DNA"/>
</dbReference>
<dbReference type="AlphaFoldDB" id="N1REL6"/>
<feature type="transmembrane region" description="Helical" evidence="1">
    <location>
        <begin position="187"/>
        <end position="207"/>
    </location>
</feature>
<feature type="transmembrane region" description="Helical" evidence="1">
    <location>
        <begin position="158"/>
        <end position="180"/>
    </location>
</feature>
<feature type="transmembrane region" description="Helical" evidence="1">
    <location>
        <begin position="677"/>
        <end position="696"/>
    </location>
</feature>
<evidence type="ECO:0000313" key="2">
    <source>
        <dbReference type="EMBL" id="EMT60580.1"/>
    </source>
</evidence>
<organism evidence="2 3">
    <name type="scientific">Fusarium oxysporum f. sp. cubense (strain race 4)</name>
    <name type="common">Panama disease fungus</name>
    <dbReference type="NCBI Taxonomy" id="2502994"/>
    <lineage>
        <taxon>Eukaryota</taxon>
        <taxon>Fungi</taxon>
        <taxon>Dikarya</taxon>
        <taxon>Ascomycota</taxon>
        <taxon>Pezizomycotina</taxon>
        <taxon>Sordariomycetes</taxon>
        <taxon>Hypocreomycetidae</taxon>
        <taxon>Hypocreales</taxon>
        <taxon>Nectriaceae</taxon>
        <taxon>Fusarium</taxon>
        <taxon>Fusarium oxysporum species complex</taxon>
    </lineage>
</organism>
<feature type="transmembrane region" description="Helical" evidence="1">
    <location>
        <begin position="255"/>
        <end position="277"/>
    </location>
</feature>
<feature type="transmembrane region" description="Helical" evidence="1">
    <location>
        <begin position="605"/>
        <end position="627"/>
    </location>
</feature>
<dbReference type="Pfam" id="PF06772">
    <property type="entry name" value="LtrA"/>
    <property type="match status" value="2"/>
</dbReference>
<dbReference type="PANTHER" id="PTHR42101">
    <property type="entry name" value="CHROMOSOME 16, WHOLE GENOME SHOTGUN SEQUENCE"/>
    <property type="match status" value="1"/>
</dbReference>
<keyword evidence="1" id="KW-0812">Transmembrane</keyword>
<dbReference type="OrthoDB" id="3177213at2759"/>
<keyword evidence="3" id="KW-1185">Reference proteome</keyword>
<name>N1REL6_FUSC4</name>
<reference evidence="3" key="2">
    <citation type="journal article" date="2014" name="PLoS ONE">
        <title>Genome and Transcriptome Analysis of the Fungal Pathogen Fusarium oxysporum f. sp. cubense Causing Banana Vascular Wilt Disease.</title>
        <authorList>
            <person name="Guo L."/>
            <person name="Han L."/>
            <person name="Yang L."/>
            <person name="Zeng H."/>
            <person name="Fan D."/>
            <person name="Zhu Y."/>
            <person name="Feng Y."/>
            <person name="Wang G."/>
            <person name="Peng C."/>
            <person name="Jiang X."/>
            <person name="Zhou D."/>
            <person name="Ni P."/>
            <person name="Liang C."/>
            <person name="Liu L."/>
            <person name="Wang J."/>
            <person name="Mao C."/>
            <person name="Fang X."/>
            <person name="Peng M."/>
            <person name="Huang J."/>
        </authorList>
    </citation>
    <scope>NUCLEOTIDE SEQUENCE [LARGE SCALE GENOMIC DNA]</scope>
    <source>
        <strain evidence="3">race 4</strain>
    </source>
</reference>
<dbReference type="HOGENOM" id="CLU_303041_0_0_1"/>
<dbReference type="InterPro" id="IPR010640">
    <property type="entry name" value="Low_temperature_requirement_A"/>
</dbReference>
<feature type="transmembrane region" description="Helical" evidence="1">
    <location>
        <begin position="633"/>
        <end position="656"/>
    </location>
</feature>
<dbReference type="PANTHER" id="PTHR42101:SF1">
    <property type="entry name" value="LOW TEMPERATURE REQUIREMENT A"/>
    <property type="match status" value="1"/>
</dbReference>
<feature type="transmembrane region" description="Helical" evidence="1">
    <location>
        <begin position="916"/>
        <end position="934"/>
    </location>
</feature>
<feature type="transmembrane region" description="Helical" evidence="1">
    <location>
        <begin position="219"/>
        <end position="243"/>
    </location>
</feature>
<feature type="transmembrane region" description="Helical" evidence="1">
    <location>
        <begin position="569"/>
        <end position="593"/>
    </location>
</feature>
<feature type="transmembrane region" description="Helical" evidence="1">
    <location>
        <begin position="883"/>
        <end position="904"/>
    </location>
</feature>
<proteinExistence type="predicted"/>
<feature type="transmembrane region" description="Helical" evidence="1">
    <location>
        <begin position="283"/>
        <end position="306"/>
    </location>
</feature>
<feature type="transmembrane region" description="Helical" evidence="1">
    <location>
        <begin position="96"/>
        <end position="115"/>
    </location>
</feature>
<reference evidence="3" key="1">
    <citation type="submission" date="2012-09" db="EMBL/GenBank/DDBJ databases">
        <title>Genome sequencing and comparative transcriptomics of race 1 and race 4 of banana pathogen: Fusarium oxysporum f. sp. cubense.</title>
        <authorList>
            <person name="Fang X."/>
            <person name="Huang J."/>
        </authorList>
    </citation>
    <scope>NUCLEOTIDE SEQUENCE [LARGE SCALE GENOMIC DNA]</scope>
    <source>
        <strain evidence="3">race 4</strain>
    </source>
</reference>
<feature type="transmembrane region" description="Helical" evidence="1">
    <location>
        <begin position="127"/>
        <end position="146"/>
    </location>
</feature>
<sequence length="983" mass="112265">MAREDHHESATAAEKLALIKSPLVASDSSIDGLPTRSPTAPDLSLFGNRYEDDCPQFQKHEDASLLELFYDLFFAANYTVFCETQGVNSHERFKAYVGYFSILWITWLTTSLYDVRFVTDSLFERAARGVHLGVMVGFAVVAPKFTPHDQNMKTMRTMSIILMVSRLCLAVEYGSILWHVRKYKKQVLPMMLQIGLNFALAMIYLGVTFRFTDHNSNVFMTWYVLAGVELILTFAIAYIYPVLSFQGTHLMKRIGLLTVIIVGDGIITISKSVVTIVESPDAWNAQTIGIVTAAATTIYAVFLIYFDWMKNPYLPKFRQQLWTLLHYPLHLALCLFIQGFTQLVIWTKIFDVFKHLNSSSVLLDNTSLMAKATTKMIVDELQKVVTKFFETYTPQYITTLNTADAALKNISTINDTFWPQIVKYSDTNQDKDFPDQNDYQTFVDAMIGLMSAMENALLETFKINLAKEVDDENKSKGIQQTDSGFESELNEKMWIRFQLIFNYTYIAAAIILMVSRLCLAVEYGSILWHVRKYKKQVLPMMLQIGLNFALAMIYLGVTFRFTDHNSNVFMTWYVLAGVELILTFAIAYIYPVLSFQGTHLMKRIGLLTVIIVGDGIITISKSVVTIVESPDAWNAQTIGIVTAAATTIYAVFLIYFDWMKNPYLPKFRQQLWTLLHYPLHLALCLFIQGFTQLVIWTKIFDVFKHLNSSSVLLDNTSLMAKATTKMIVDELQKVVTKFFETYTPQYITTLNTADAALKNISTINDTFWPQIVKYSDTNQDKDFPDQNDYQTFVDAMIGLMSAMENALLETFKINLAKEVDDENKSKGIQQTDSGFESELNEKMWIRFQLIFNYTYIAAGISLILMVALAVISRTKPWSKWAITRHIIFILLGLGTSLVALIRYSETRSTEYQQSSWMLPTITIVWLVVLVLTHIRNPPPLFFKGSQSFWSRRKNNQQTYDYVMPAEGQTAYKGAPNTQVRSSV</sequence>
<feature type="transmembrane region" description="Helical" evidence="1">
    <location>
        <begin position="537"/>
        <end position="557"/>
    </location>
</feature>
<feature type="transmembrane region" description="Helical" evidence="1">
    <location>
        <begin position="327"/>
        <end position="346"/>
    </location>
</feature>
<keyword evidence="1" id="KW-0472">Membrane</keyword>
<gene>
    <name evidence="2" type="ORF">FOC4_g10011855</name>
</gene>
<protein>
    <submittedName>
        <fullName evidence="2">Uncharacterized protein</fullName>
    </submittedName>
</protein>
<evidence type="ECO:0000256" key="1">
    <source>
        <dbReference type="SAM" id="Phobius"/>
    </source>
</evidence>
<dbReference type="Proteomes" id="UP000016929">
    <property type="component" value="Unassembled WGS sequence"/>
</dbReference>
<feature type="transmembrane region" description="Helical" evidence="1">
    <location>
        <begin position="503"/>
        <end position="525"/>
    </location>
</feature>